<dbReference type="FunFam" id="2.60.120.920:FF:000005">
    <property type="entry name" value="Putative E3 ubiquitin-protein ligase NEURL1B"/>
    <property type="match status" value="2"/>
</dbReference>
<evidence type="ECO:0000313" key="16">
    <source>
        <dbReference type="EMBL" id="KAK0157560.1"/>
    </source>
</evidence>
<evidence type="ECO:0000256" key="2">
    <source>
        <dbReference type="ARBA" id="ARBA00022473"/>
    </source>
</evidence>
<dbReference type="GO" id="GO:0003677">
    <property type="term" value="F:DNA binding"/>
    <property type="evidence" value="ECO:0007669"/>
    <property type="project" value="UniProtKB-KW"/>
</dbReference>
<dbReference type="InterPro" id="IPR037962">
    <property type="entry name" value="Neuralized"/>
</dbReference>
<comment type="caution">
    <text evidence="16">The sequence shown here is derived from an EMBL/GenBank/DDBJ whole genome shotgun (WGS) entry which is preliminary data.</text>
</comment>
<dbReference type="Proteomes" id="UP001168990">
    <property type="component" value="Unassembled WGS sequence"/>
</dbReference>
<dbReference type="CDD" id="cd16647">
    <property type="entry name" value="mRING-HC-C3HC5_NEU1"/>
    <property type="match status" value="1"/>
</dbReference>
<dbReference type="InterPro" id="IPR043136">
    <property type="entry name" value="B30.2/SPRY_sf"/>
</dbReference>
<keyword evidence="6" id="KW-0862">Zinc</keyword>
<dbReference type="SUPFAM" id="SSF57850">
    <property type="entry name" value="RING/U-box"/>
    <property type="match status" value="1"/>
</dbReference>
<evidence type="ECO:0000256" key="4">
    <source>
        <dbReference type="ARBA" id="ARBA00022737"/>
    </source>
</evidence>
<comment type="subcellular location">
    <subcellularLocation>
        <location evidence="1">Nucleus</location>
    </subcellularLocation>
</comment>
<dbReference type="PANTHER" id="PTHR12429:SF6">
    <property type="entry name" value="PROTEIN NEURALIZED"/>
    <property type="match status" value="1"/>
</dbReference>
<protein>
    <recommendedName>
        <fullName evidence="11">Protein neuralized</fullName>
    </recommendedName>
</protein>
<dbReference type="PANTHER" id="PTHR12429">
    <property type="entry name" value="NEURALIZED"/>
    <property type="match status" value="1"/>
</dbReference>
<reference evidence="16" key="2">
    <citation type="submission" date="2023-03" db="EMBL/GenBank/DDBJ databases">
        <authorList>
            <person name="Inwood S.N."/>
            <person name="Skelly J.G."/>
            <person name="Guhlin J."/>
            <person name="Harrop T.W.R."/>
            <person name="Goldson S.G."/>
            <person name="Dearden P.K."/>
        </authorList>
    </citation>
    <scope>NUCLEOTIDE SEQUENCE</scope>
    <source>
        <strain evidence="16">Irish</strain>
        <tissue evidence="16">Whole body</tissue>
    </source>
</reference>
<dbReference type="EMBL" id="JAQQBS010001425">
    <property type="protein sequence ID" value="KAK0157560.1"/>
    <property type="molecule type" value="Genomic_DNA"/>
</dbReference>
<dbReference type="FunFam" id="3.30.40.10:FF:000441">
    <property type="entry name" value="Neuralized, isoform B"/>
    <property type="match status" value="1"/>
</dbReference>
<accession>A0AA39EXS4</accession>
<feature type="region of interest" description="Disordered" evidence="13">
    <location>
        <begin position="629"/>
        <end position="656"/>
    </location>
</feature>
<evidence type="ECO:0000256" key="13">
    <source>
        <dbReference type="SAM" id="MobiDB-lite"/>
    </source>
</evidence>
<gene>
    <name evidence="16" type="ORF">PV328_011289</name>
</gene>
<keyword evidence="8" id="KW-0238">DNA-binding</keyword>
<evidence type="ECO:0000259" key="14">
    <source>
        <dbReference type="PROSITE" id="PS50089"/>
    </source>
</evidence>
<dbReference type="GO" id="GO:0061630">
    <property type="term" value="F:ubiquitin protein ligase activity"/>
    <property type="evidence" value="ECO:0007669"/>
    <property type="project" value="TreeGrafter"/>
</dbReference>
<keyword evidence="2" id="KW-0217">Developmental protein</keyword>
<feature type="compositionally biased region" description="Low complexity" evidence="13">
    <location>
        <begin position="517"/>
        <end position="526"/>
    </location>
</feature>
<dbReference type="AlphaFoldDB" id="A0AA39EXS4"/>
<evidence type="ECO:0000259" key="15">
    <source>
        <dbReference type="PROSITE" id="PS51065"/>
    </source>
</evidence>
<proteinExistence type="predicted"/>
<evidence type="ECO:0000313" key="17">
    <source>
        <dbReference type="Proteomes" id="UP001168990"/>
    </source>
</evidence>
<keyword evidence="9" id="KW-0539">Nucleus</keyword>
<keyword evidence="5 12" id="KW-0863">Zinc-finger</keyword>
<dbReference type="Gene3D" id="3.30.40.10">
    <property type="entry name" value="Zinc/RING finger domain, C3HC4 (zinc finger)"/>
    <property type="match status" value="1"/>
</dbReference>
<dbReference type="PROSITE" id="PS51065">
    <property type="entry name" value="NHR"/>
    <property type="match status" value="2"/>
</dbReference>
<evidence type="ECO:0000256" key="6">
    <source>
        <dbReference type="ARBA" id="ARBA00022833"/>
    </source>
</evidence>
<dbReference type="SMART" id="SM00588">
    <property type="entry name" value="NEUZ"/>
    <property type="match status" value="2"/>
</dbReference>
<evidence type="ECO:0000256" key="7">
    <source>
        <dbReference type="ARBA" id="ARBA00022902"/>
    </source>
</evidence>
<keyword evidence="3" id="KW-0479">Metal-binding</keyword>
<evidence type="ECO:0000256" key="1">
    <source>
        <dbReference type="ARBA" id="ARBA00004123"/>
    </source>
</evidence>
<evidence type="ECO:0000256" key="10">
    <source>
        <dbReference type="ARBA" id="ARBA00058903"/>
    </source>
</evidence>
<feature type="compositionally biased region" description="Polar residues" evidence="13">
    <location>
        <begin position="67"/>
        <end position="79"/>
    </location>
</feature>
<evidence type="ECO:0000256" key="11">
    <source>
        <dbReference type="ARBA" id="ARBA00068495"/>
    </source>
</evidence>
<evidence type="ECO:0000256" key="3">
    <source>
        <dbReference type="ARBA" id="ARBA00022723"/>
    </source>
</evidence>
<keyword evidence="4" id="KW-0677">Repeat</keyword>
<evidence type="ECO:0000256" key="5">
    <source>
        <dbReference type="ARBA" id="ARBA00022771"/>
    </source>
</evidence>
<evidence type="ECO:0000256" key="9">
    <source>
        <dbReference type="ARBA" id="ARBA00023242"/>
    </source>
</evidence>
<feature type="region of interest" description="Disordered" evidence="13">
    <location>
        <begin position="515"/>
        <end position="536"/>
    </location>
</feature>
<feature type="region of interest" description="Disordered" evidence="13">
    <location>
        <begin position="48"/>
        <end position="79"/>
    </location>
</feature>
<reference evidence="16" key="1">
    <citation type="journal article" date="2023" name="bioRxiv">
        <title>Scaffold-level genome assemblies of two parasitoid biocontrol wasps reveal the parthenogenesis mechanism and an associated novel virus.</title>
        <authorList>
            <person name="Inwood S."/>
            <person name="Skelly J."/>
            <person name="Guhlin J."/>
            <person name="Harrop T."/>
            <person name="Goldson S."/>
            <person name="Dearden P."/>
        </authorList>
    </citation>
    <scope>NUCLEOTIDE SEQUENCE</scope>
    <source>
        <strain evidence="16">Irish</strain>
        <tissue evidence="16">Whole body</tissue>
    </source>
</reference>
<dbReference type="InterPro" id="IPR013083">
    <property type="entry name" value="Znf_RING/FYVE/PHD"/>
</dbReference>
<sequence>MGVVGGECAVKGTGGKNYPCHCCSSQVPNIGSAPGTLSVLQLQQINQNRRQSRGIKSSNIEPELPTCNPNSPTTTATTDHNILAPLKSKMKVLKKLKRKMGLAPRSSNTGTNNLPPLTFHQVHGDNIRLCNGAVIARRHESFCKGITFSARPIRVGEKVCVKFLEMSNNWSGVIRFGFTSNDPIHLRSGLPRYACPDLTNKPGYWAKALAERFAGRDTVLFYYVTTAGDVHFGVNGEEKGVFFSGVETRAPLWAVIDVYGNSTAIEFVDPNRQHFNNIRRGAEHSNEDNAQPSRHTAMDDANNAGRDIIERIIVPLMQNVRLHDVELPGLRFQPPGVLFSPLPFHSVRGKNIRFSNQQCVATRIDTEFCQGYAFTSRPLILGERLVIQILSTEPMYLGAMALGLTSCDPARLSTEDLPNDSDLLLDRPEYWVVSKDAASSPQAGDEIAFTVTHYGKVQMSKNGEPPNVVMHVDQSLQLWAFVDVYGSTHRVRMLASHPTSPPRQPQCSVAPLVNNVQQQQQQQQQQHANHSNAATEVSRFSEMVQFQPAAGGGTVLVVNLPPTTPQPIYGTTATGISRNSPAFIPTTTPPVPSANSVSIIGTTSSVTSTSMSTPIAAAAAAAVAPPTPTPVTLSTSNHSVISPRQSPPVLTGTMSSTSSSTYVDPISYQRHDTLIGSQTSSHLQQWSERLQPTPGQPSECSICYERNIDSVLYMCGHMCMCYQCAIQQWRGKGGGHCPLCRAQIRDVIRIYRS</sequence>
<evidence type="ECO:0000256" key="12">
    <source>
        <dbReference type="PROSITE-ProRule" id="PRU00175"/>
    </source>
</evidence>
<evidence type="ECO:0000256" key="8">
    <source>
        <dbReference type="ARBA" id="ARBA00023125"/>
    </source>
</evidence>
<feature type="domain" description="NHR" evidence="15">
    <location>
        <begin position="116"/>
        <end position="270"/>
    </location>
</feature>
<dbReference type="GO" id="GO:0005634">
    <property type="term" value="C:nucleus"/>
    <property type="evidence" value="ECO:0007669"/>
    <property type="project" value="UniProtKB-SubCell"/>
</dbReference>
<dbReference type="InterPro" id="IPR001841">
    <property type="entry name" value="Znf_RING"/>
</dbReference>
<feature type="domain" description="NHR" evidence="15">
    <location>
        <begin position="341"/>
        <end position="496"/>
    </location>
</feature>
<comment type="function">
    <text evidence="10">Involved in neurogenesis. Interacts with other neurogenic proteins in the specification of the neuroblast versus epidermoblast cell fate.</text>
</comment>
<dbReference type="Pfam" id="PF07177">
    <property type="entry name" value="Neuralized"/>
    <property type="match status" value="2"/>
</dbReference>
<organism evidence="16 17">
    <name type="scientific">Microctonus aethiopoides</name>
    <dbReference type="NCBI Taxonomy" id="144406"/>
    <lineage>
        <taxon>Eukaryota</taxon>
        <taxon>Metazoa</taxon>
        <taxon>Ecdysozoa</taxon>
        <taxon>Arthropoda</taxon>
        <taxon>Hexapoda</taxon>
        <taxon>Insecta</taxon>
        <taxon>Pterygota</taxon>
        <taxon>Neoptera</taxon>
        <taxon>Endopterygota</taxon>
        <taxon>Hymenoptera</taxon>
        <taxon>Apocrita</taxon>
        <taxon>Ichneumonoidea</taxon>
        <taxon>Braconidae</taxon>
        <taxon>Euphorinae</taxon>
        <taxon>Microctonus</taxon>
    </lineage>
</organism>
<feature type="domain" description="RING-type" evidence="14">
    <location>
        <begin position="700"/>
        <end position="741"/>
    </location>
</feature>
<dbReference type="GO" id="GO:0007399">
    <property type="term" value="P:nervous system development"/>
    <property type="evidence" value="ECO:0007669"/>
    <property type="project" value="UniProtKB-KW"/>
</dbReference>
<keyword evidence="7" id="KW-0524">Neurogenesis</keyword>
<dbReference type="InterPro" id="IPR006573">
    <property type="entry name" value="NHR_dom"/>
</dbReference>
<dbReference type="PROSITE" id="PS50089">
    <property type="entry name" value="ZF_RING_2"/>
    <property type="match status" value="1"/>
</dbReference>
<dbReference type="Pfam" id="PF13920">
    <property type="entry name" value="zf-C3HC4_3"/>
    <property type="match status" value="1"/>
</dbReference>
<name>A0AA39EXS4_9HYME</name>
<dbReference type="GO" id="GO:0008270">
    <property type="term" value="F:zinc ion binding"/>
    <property type="evidence" value="ECO:0007669"/>
    <property type="project" value="UniProtKB-KW"/>
</dbReference>
<keyword evidence="17" id="KW-1185">Reference proteome</keyword>
<dbReference type="Gene3D" id="2.60.120.920">
    <property type="match status" value="2"/>
</dbReference>
<dbReference type="SMART" id="SM00184">
    <property type="entry name" value="RING"/>
    <property type="match status" value="1"/>
</dbReference>